<name>A0ABR0JFT0_9EURO</name>
<evidence type="ECO:0000256" key="4">
    <source>
        <dbReference type="SAM" id="MobiDB-lite"/>
    </source>
</evidence>
<dbReference type="SMART" id="SM00906">
    <property type="entry name" value="Fungal_trans"/>
    <property type="match status" value="1"/>
</dbReference>
<sequence>MVQQRVGRPQQAGQQPSSSQQVQSQSLPASGHGTVTQKQVDYVLPSRRRADVLMGTYWSYVHVLYPYLDKLHIQEDYERLWKADGTVPDEQSFMCLLNVTFALSSQLDEATPIEERAQLAHVFYTRARELLDIVETGSVRSVQSFLLLGQYFQSTNEPHHCWVFIGLAVRTAQSLGLHLPETSERAADTRTRELLRKLWHGCVLMDRVVSMTYGRPCMIGPKAAVTVPVPSLVDEDEVALLRSSPFLGGKTKETYSVEFFVLSLKLYEILHDVIFNFYSVNCQQIQPLDSDRYFGSLDESHSSIFEIERRLSNWEQSIPNHLRMANNPDSGSVEAVMYRQAVILHQRQLHVRILLLRPVLSNSITSSFHDPNRYIPLRSMLSHRIFLQCAIVCVKIALEAINTIHRERGESAGDIGFLAAWWYNVLYIYTSATVLIAARLSPAILADVSEESILDGWRKAMDVLEGYSPFGVSIQRLTTTLRLLFEAVPQQYSRFRETARQIQPDASLGLQSQAAGTGALPDWRWMDPVNSVPDSLDDLSREYSEENNNALTNEFLLGFDTVFDPNDLSWLTTIPLDSG</sequence>
<keyword evidence="1" id="KW-0805">Transcription regulation</keyword>
<keyword evidence="7" id="KW-1185">Reference proteome</keyword>
<reference evidence="6 7" key="1">
    <citation type="submission" date="2023-08" db="EMBL/GenBank/DDBJ databases">
        <title>Black Yeasts Isolated from many extreme environments.</title>
        <authorList>
            <person name="Coleine C."/>
            <person name="Stajich J.E."/>
            <person name="Selbmann L."/>
        </authorList>
    </citation>
    <scope>NUCLEOTIDE SEQUENCE [LARGE SCALE GENOMIC DNA]</scope>
    <source>
        <strain evidence="6 7">CCFEE 6328</strain>
    </source>
</reference>
<dbReference type="Pfam" id="PF04082">
    <property type="entry name" value="Fungal_trans"/>
    <property type="match status" value="1"/>
</dbReference>
<dbReference type="PANTHER" id="PTHR47424">
    <property type="entry name" value="REGULATORY PROTEIN GAL4"/>
    <property type="match status" value="1"/>
</dbReference>
<evidence type="ECO:0000256" key="1">
    <source>
        <dbReference type="ARBA" id="ARBA00023015"/>
    </source>
</evidence>
<evidence type="ECO:0000259" key="5">
    <source>
        <dbReference type="SMART" id="SM00906"/>
    </source>
</evidence>
<dbReference type="EMBL" id="JAVRRF010000008">
    <property type="protein sequence ID" value="KAK5062059.1"/>
    <property type="molecule type" value="Genomic_DNA"/>
</dbReference>
<feature type="compositionally biased region" description="Low complexity" evidence="4">
    <location>
        <begin position="9"/>
        <end position="30"/>
    </location>
</feature>
<evidence type="ECO:0000313" key="7">
    <source>
        <dbReference type="Proteomes" id="UP001345691"/>
    </source>
</evidence>
<feature type="domain" description="Xylanolytic transcriptional activator regulatory" evidence="5">
    <location>
        <begin position="161"/>
        <end position="236"/>
    </location>
</feature>
<accession>A0ABR0JFT0</accession>
<dbReference type="CDD" id="cd12148">
    <property type="entry name" value="fungal_TF_MHR"/>
    <property type="match status" value="1"/>
</dbReference>
<dbReference type="InterPro" id="IPR051127">
    <property type="entry name" value="Fungal_SecMet_Regulators"/>
</dbReference>
<proteinExistence type="predicted"/>
<keyword evidence="3" id="KW-0539">Nucleus</keyword>
<dbReference type="Proteomes" id="UP001345691">
    <property type="component" value="Unassembled WGS sequence"/>
</dbReference>
<keyword evidence="2" id="KW-0804">Transcription</keyword>
<gene>
    <name evidence="6" type="ORF">LTR69_004416</name>
</gene>
<evidence type="ECO:0000256" key="3">
    <source>
        <dbReference type="ARBA" id="ARBA00023242"/>
    </source>
</evidence>
<feature type="region of interest" description="Disordered" evidence="4">
    <location>
        <begin position="1"/>
        <end position="34"/>
    </location>
</feature>
<evidence type="ECO:0000256" key="2">
    <source>
        <dbReference type="ARBA" id="ARBA00023163"/>
    </source>
</evidence>
<dbReference type="PANTHER" id="PTHR47424:SF4">
    <property type="entry name" value="ZN(II)2CYS6 TRANSCRIPTION FACTOR (EUROFUNG)"/>
    <property type="match status" value="1"/>
</dbReference>
<comment type="caution">
    <text evidence="6">The sequence shown here is derived from an EMBL/GenBank/DDBJ whole genome shotgun (WGS) entry which is preliminary data.</text>
</comment>
<dbReference type="InterPro" id="IPR007219">
    <property type="entry name" value="XnlR_reg_dom"/>
</dbReference>
<organism evidence="6 7">
    <name type="scientific">Exophiala sideris</name>
    <dbReference type="NCBI Taxonomy" id="1016849"/>
    <lineage>
        <taxon>Eukaryota</taxon>
        <taxon>Fungi</taxon>
        <taxon>Dikarya</taxon>
        <taxon>Ascomycota</taxon>
        <taxon>Pezizomycotina</taxon>
        <taxon>Eurotiomycetes</taxon>
        <taxon>Chaetothyriomycetidae</taxon>
        <taxon>Chaetothyriales</taxon>
        <taxon>Herpotrichiellaceae</taxon>
        <taxon>Exophiala</taxon>
    </lineage>
</organism>
<evidence type="ECO:0000313" key="6">
    <source>
        <dbReference type="EMBL" id="KAK5062059.1"/>
    </source>
</evidence>
<protein>
    <recommendedName>
        <fullName evidence="5">Xylanolytic transcriptional activator regulatory domain-containing protein</fullName>
    </recommendedName>
</protein>